<evidence type="ECO:0000313" key="3">
    <source>
        <dbReference type="Proteomes" id="UP000076837"/>
    </source>
</evidence>
<protein>
    <submittedName>
        <fullName evidence="2">Uncharacterized protein</fullName>
    </submittedName>
</protein>
<dbReference type="Proteomes" id="UP000076837">
    <property type="component" value="Unassembled WGS sequence"/>
</dbReference>
<organism evidence="2 3">
    <name type="scientific">Didymella rabiei</name>
    <name type="common">Chickpea ascochyta blight fungus</name>
    <name type="synonym">Mycosphaerella rabiei</name>
    <dbReference type="NCBI Taxonomy" id="5454"/>
    <lineage>
        <taxon>Eukaryota</taxon>
        <taxon>Fungi</taxon>
        <taxon>Dikarya</taxon>
        <taxon>Ascomycota</taxon>
        <taxon>Pezizomycotina</taxon>
        <taxon>Dothideomycetes</taxon>
        <taxon>Pleosporomycetidae</taxon>
        <taxon>Pleosporales</taxon>
        <taxon>Pleosporineae</taxon>
        <taxon>Didymellaceae</taxon>
        <taxon>Ascochyta</taxon>
    </lineage>
</organism>
<evidence type="ECO:0000313" key="2">
    <source>
        <dbReference type="EMBL" id="KZM24194.1"/>
    </source>
</evidence>
<feature type="compositionally biased region" description="Polar residues" evidence="1">
    <location>
        <begin position="269"/>
        <end position="283"/>
    </location>
</feature>
<dbReference type="OrthoDB" id="3673077at2759"/>
<dbReference type="EMBL" id="JYNV01000171">
    <property type="protein sequence ID" value="KZM24194.1"/>
    <property type="molecule type" value="Genomic_DNA"/>
</dbReference>
<proteinExistence type="predicted"/>
<gene>
    <name evidence="2" type="ORF">ST47_g4679</name>
</gene>
<feature type="compositionally biased region" description="Low complexity" evidence="1">
    <location>
        <begin position="217"/>
        <end position="243"/>
    </location>
</feature>
<evidence type="ECO:0000256" key="1">
    <source>
        <dbReference type="SAM" id="MobiDB-lite"/>
    </source>
</evidence>
<accession>A0A163F876</accession>
<name>A0A163F876_DIDRA</name>
<keyword evidence="3" id="KW-1185">Reference proteome</keyword>
<feature type="compositionally biased region" description="Polar residues" evidence="1">
    <location>
        <begin position="244"/>
        <end position="260"/>
    </location>
</feature>
<comment type="caution">
    <text evidence="2">The sequence shown here is derived from an EMBL/GenBank/DDBJ whole genome shotgun (WGS) entry which is preliminary data.</text>
</comment>
<dbReference type="AlphaFoldDB" id="A0A163F876"/>
<reference evidence="2 3" key="1">
    <citation type="journal article" date="2016" name="Sci. Rep.">
        <title>Draft genome sequencing and secretome analysis of fungal phytopathogen Ascochyta rabiei provides insight into the necrotrophic effector repertoire.</title>
        <authorList>
            <person name="Verma S."/>
            <person name="Gazara R.K."/>
            <person name="Nizam S."/>
            <person name="Parween S."/>
            <person name="Chattopadhyay D."/>
            <person name="Verma P.K."/>
        </authorList>
    </citation>
    <scope>NUCLEOTIDE SEQUENCE [LARGE SCALE GENOMIC DNA]</scope>
    <source>
        <strain evidence="2 3">ArDII</strain>
    </source>
</reference>
<sequence length="493" mass="54279">MERSIPALQQRTTSFNPEAATFSPVVSSPILEITESLSAISSTVAQATTPVFPIAPMFNYSLFQAYESMHSLYRRDHLTPAPVRLEEFLTPDTQALVRKLEEHPDIQEIQAPHSQTQETPQSTQAVAGTTTKLPLFTFPTRQPQSDYSAVDVNELSAGLGLPALKVDAHDETCSVVSQRSRRSQANPGALYGKLIGWALDKPLTAKGLAEFLQNPDSNSPSVAPAAASLSSTTTTIRQTTGATHSPSSFDPTQKLDNARTTFWADTEAPTRTTNAPKGSSAFQHQHRRSSNSSASFRHHTRDTSNRRYSRRASRAKRMDQGPMPSAADIYPEDANWTPYAPIHEGADYMSHHGQAFEQPRVIVDNTFNWPTPAQVYRPEPAPTTADIDDADTDVLALMGELPVPSLSTLENLGVLQDSNDFPSLDSPCDSRALTPAQFDGSRYGMKFHGIALGDEWELPKFGGFAKTESFRVRPREHDGWGGWEWALRKGWDV</sequence>
<feature type="region of interest" description="Disordered" evidence="1">
    <location>
        <begin position="214"/>
        <end position="330"/>
    </location>
</feature>